<name>A0A218ZDP8_9HELO</name>
<evidence type="ECO:0000313" key="3">
    <source>
        <dbReference type="Proteomes" id="UP000242519"/>
    </source>
</evidence>
<keyword evidence="3" id="KW-1185">Reference proteome</keyword>
<evidence type="ECO:0000313" key="2">
    <source>
        <dbReference type="EMBL" id="OWP06189.1"/>
    </source>
</evidence>
<reference evidence="2 3" key="1">
    <citation type="submission" date="2017-04" db="EMBL/GenBank/DDBJ databases">
        <title>Draft genome sequence of Marssonina coronaria NL1: causal agent of apple blotch.</title>
        <authorList>
            <person name="Cheng Q."/>
        </authorList>
    </citation>
    <scope>NUCLEOTIDE SEQUENCE [LARGE SCALE GENOMIC DNA]</scope>
    <source>
        <strain evidence="2 3">NL1</strain>
    </source>
</reference>
<dbReference type="Proteomes" id="UP000242519">
    <property type="component" value="Unassembled WGS sequence"/>
</dbReference>
<dbReference type="InParanoid" id="A0A218ZDP8"/>
<feature type="compositionally biased region" description="Polar residues" evidence="1">
    <location>
        <begin position="13"/>
        <end position="24"/>
    </location>
</feature>
<protein>
    <submittedName>
        <fullName evidence="2">Uncharacterized protein</fullName>
    </submittedName>
</protein>
<proteinExistence type="predicted"/>
<dbReference type="AlphaFoldDB" id="A0A218ZDP8"/>
<accession>A0A218ZDP8</accession>
<dbReference type="EMBL" id="MZNU01000053">
    <property type="protein sequence ID" value="OWP06189.1"/>
    <property type="molecule type" value="Genomic_DNA"/>
</dbReference>
<comment type="caution">
    <text evidence="2">The sequence shown here is derived from an EMBL/GenBank/DDBJ whole genome shotgun (WGS) entry which is preliminary data.</text>
</comment>
<gene>
    <name evidence="2" type="ORF">B2J93_828</name>
</gene>
<sequence>MSSQPASKVPFNLSPQSHPSIMTQSPPPTALQIRDFFSQLLQKHYSLPRDTADALVRPWLYGQEKEIMSYDLDTYRALFGPEIGAILYGRRSEYGKERVKERVEALVKEHADYLYIIKEER</sequence>
<evidence type="ECO:0000256" key="1">
    <source>
        <dbReference type="SAM" id="MobiDB-lite"/>
    </source>
</evidence>
<feature type="region of interest" description="Disordered" evidence="1">
    <location>
        <begin position="1"/>
        <end position="27"/>
    </location>
</feature>
<dbReference type="OrthoDB" id="4771706at2759"/>
<organism evidence="2 3">
    <name type="scientific">Diplocarpon coronariae</name>
    <dbReference type="NCBI Taxonomy" id="2795749"/>
    <lineage>
        <taxon>Eukaryota</taxon>
        <taxon>Fungi</taxon>
        <taxon>Dikarya</taxon>
        <taxon>Ascomycota</taxon>
        <taxon>Pezizomycotina</taxon>
        <taxon>Leotiomycetes</taxon>
        <taxon>Helotiales</taxon>
        <taxon>Drepanopezizaceae</taxon>
        <taxon>Diplocarpon</taxon>
    </lineage>
</organism>